<organism evidence="9 10">
    <name type="scientific">Rhodanobacter lycopersici</name>
    <dbReference type="NCBI Taxonomy" id="3162487"/>
    <lineage>
        <taxon>Bacteria</taxon>
        <taxon>Pseudomonadati</taxon>
        <taxon>Pseudomonadota</taxon>
        <taxon>Gammaproteobacteria</taxon>
        <taxon>Lysobacterales</taxon>
        <taxon>Rhodanobacteraceae</taxon>
        <taxon>Rhodanobacter</taxon>
    </lineage>
</organism>
<dbReference type="InterPro" id="IPR041097">
    <property type="entry name" value="PKHD_C"/>
</dbReference>
<dbReference type="Pfam" id="PF13640">
    <property type="entry name" value="2OG-FeII_Oxy_3"/>
    <property type="match status" value="1"/>
</dbReference>
<gene>
    <name evidence="9" type="ORF">ABQJ54_11130</name>
</gene>
<proteinExistence type="inferred from homology"/>
<feature type="binding site" evidence="7">
    <location>
        <position position="98"/>
    </location>
    <ligand>
        <name>Fe cation</name>
        <dbReference type="ChEBI" id="CHEBI:24875"/>
    </ligand>
</feature>
<keyword evidence="4 7" id="KW-0223">Dioxygenase</keyword>
<feature type="binding site" evidence="7">
    <location>
        <position position="96"/>
    </location>
    <ligand>
        <name>Fe cation</name>
        <dbReference type="ChEBI" id="CHEBI:24875"/>
    </ligand>
</feature>
<feature type="binding site" evidence="7">
    <location>
        <position position="175"/>
    </location>
    <ligand>
        <name>2-oxoglutarate</name>
        <dbReference type="ChEBI" id="CHEBI:16810"/>
    </ligand>
</feature>
<dbReference type="Pfam" id="PF18331">
    <property type="entry name" value="PKHD_C"/>
    <property type="match status" value="1"/>
</dbReference>
<evidence type="ECO:0000256" key="4">
    <source>
        <dbReference type="ARBA" id="ARBA00022964"/>
    </source>
</evidence>
<dbReference type="PANTHER" id="PTHR41536:SF1">
    <property type="entry name" value="PKHD-TYPE HYDROXYLASE YBIX"/>
    <property type="match status" value="1"/>
</dbReference>
<evidence type="ECO:0000256" key="6">
    <source>
        <dbReference type="ARBA" id="ARBA00023004"/>
    </source>
</evidence>
<dbReference type="PANTHER" id="PTHR41536">
    <property type="entry name" value="PKHD-TYPE HYDROXYLASE YBIX"/>
    <property type="match status" value="1"/>
</dbReference>
<dbReference type="NCBIfam" id="NF003974">
    <property type="entry name" value="PRK05467.1-3"/>
    <property type="match status" value="1"/>
</dbReference>
<comment type="cofactor">
    <cofactor evidence="7">
        <name>Fe(2+)</name>
        <dbReference type="ChEBI" id="CHEBI:29033"/>
    </cofactor>
    <text evidence="7">Binds 1 Fe(2+) ion per subunit.</text>
</comment>
<keyword evidence="2 7" id="KW-0479">Metal-binding</keyword>
<name>A0ABV3QF40_9GAMM</name>
<dbReference type="NCBIfam" id="NF003975">
    <property type="entry name" value="PRK05467.1-4"/>
    <property type="match status" value="1"/>
</dbReference>
<dbReference type="Gene3D" id="2.60.120.620">
    <property type="entry name" value="q2cbj1_9rhob like domain"/>
    <property type="match status" value="1"/>
</dbReference>
<evidence type="ECO:0000256" key="7">
    <source>
        <dbReference type="HAMAP-Rule" id="MF_00657"/>
    </source>
</evidence>
<comment type="cofactor">
    <cofactor evidence="1 7">
        <name>L-ascorbate</name>
        <dbReference type="ChEBI" id="CHEBI:38290"/>
    </cofactor>
</comment>
<protein>
    <submittedName>
        <fullName evidence="9">Fe2+-dependent dioxygenase</fullName>
    </submittedName>
</protein>
<reference evidence="9 10" key="1">
    <citation type="submission" date="2024-06" db="EMBL/GenBank/DDBJ databases">
        <authorList>
            <person name="Woo H."/>
        </authorList>
    </citation>
    <scope>NUCLEOTIDE SEQUENCE [LARGE SCALE GENOMIC DNA]</scope>
    <source>
        <strain evidence="9 10">Si-c</strain>
    </source>
</reference>
<evidence type="ECO:0000256" key="2">
    <source>
        <dbReference type="ARBA" id="ARBA00022723"/>
    </source>
</evidence>
<dbReference type="EMBL" id="JBFOHK010000002">
    <property type="protein sequence ID" value="MEW9572304.1"/>
    <property type="molecule type" value="Genomic_DNA"/>
</dbReference>
<dbReference type="InterPro" id="IPR023550">
    <property type="entry name" value="PKHD_hydroxylase"/>
</dbReference>
<evidence type="ECO:0000256" key="1">
    <source>
        <dbReference type="ARBA" id="ARBA00001961"/>
    </source>
</evidence>
<keyword evidence="6 7" id="KW-0408">Iron</keyword>
<sequence length="232" mass="25720">MLLHIPQVLTADEVSDFRARLAAAGWADGRLTAGYQSARAKHNLQLPESDPVAQELGAQVRAALNRSALFLAAALPRRVFPPLFNGYRAGDGFGNHVDNAVRYDRSGPSIEENGQPVRTDLSATLFLSSPEDYDGGELLIEELLETRQVKLPAGDLVLYPATSVHRVQPITRGARMASFFWIQSLVRDVSQRSLLFNLDMSIQKLERDHAGDPTLVELVGTYHNLLRFWTDV</sequence>
<dbReference type="RefSeq" id="WP_367854354.1">
    <property type="nucleotide sequence ID" value="NZ_JBFOHK010000002.1"/>
</dbReference>
<evidence type="ECO:0000313" key="10">
    <source>
        <dbReference type="Proteomes" id="UP001556220"/>
    </source>
</evidence>
<dbReference type="SMART" id="SM00702">
    <property type="entry name" value="P4Hc"/>
    <property type="match status" value="1"/>
</dbReference>
<dbReference type="InterPro" id="IPR044862">
    <property type="entry name" value="Pro_4_hyd_alph_FE2OG_OXY"/>
</dbReference>
<keyword evidence="5 7" id="KW-0560">Oxidoreductase</keyword>
<dbReference type="PROSITE" id="PS51471">
    <property type="entry name" value="FE2OG_OXY"/>
    <property type="match status" value="1"/>
</dbReference>
<dbReference type="Gene3D" id="4.10.860.20">
    <property type="entry name" value="Rabenosyn, Rab binding domain"/>
    <property type="match status" value="1"/>
</dbReference>
<feature type="domain" description="Fe2OG dioxygenase" evidence="8">
    <location>
        <begin position="78"/>
        <end position="184"/>
    </location>
</feature>
<feature type="binding site" evidence="7">
    <location>
        <position position="165"/>
    </location>
    <ligand>
        <name>Fe cation</name>
        <dbReference type="ChEBI" id="CHEBI:24875"/>
    </ligand>
</feature>
<evidence type="ECO:0000256" key="5">
    <source>
        <dbReference type="ARBA" id="ARBA00023002"/>
    </source>
</evidence>
<dbReference type="Proteomes" id="UP001556220">
    <property type="component" value="Unassembled WGS sequence"/>
</dbReference>
<dbReference type="HAMAP" id="MF_00657">
    <property type="entry name" value="Hydroxyl_YbiX"/>
    <property type="match status" value="1"/>
</dbReference>
<keyword evidence="10" id="KW-1185">Reference proteome</keyword>
<comment type="caution">
    <text evidence="9">The sequence shown here is derived from an EMBL/GenBank/DDBJ whole genome shotgun (WGS) entry which is preliminary data.</text>
</comment>
<evidence type="ECO:0000259" key="8">
    <source>
        <dbReference type="PROSITE" id="PS51471"/>
    </source>
</evidence>
<accession>A0ABV3QF40</accession>
<keyword evidence="3 7" id="KW-0847">Vitamin C</keyword>
<evidence type="ECO:0000313" key="9">
    <source>
        <dbReference type="EMBL" id="MEW9572304.1"/>
    </source>
</evidence>
<dbReference type="InterPro" id="IPR005123">
    <property type="entry name" value="Oxoglu/Fe-dep_dioxygenase_dom"/>
</dbReference>
<evidence type="ECO:0000256" key="3">
    <source>
        <dbReference type="ARBA" id="ARBA00022896"/>
    </source>
</evidence>
<dbReference type="GO" id="GO:0051213">
    <property type="term" value="F:dioxygenase activity"/>
    <property type="evidence" value="ECO:0007669"/>
    <property type="project" value="UniProtKB-KW"/>
</dbReference>
<dbReference type="InterPro" id="IPR006620">
    <property type="entry name" value="Pro_4_hyd_alph"/>
</dbReference>